<accession>A0A813KQT0</accession>
<feature type="compositionally biased region" description="Basic residues" evidence="1">
    <location>
        <begin position="88"/>
        <end position="98"/>
    </location>
</feature>
<proteinExistence type="predicted"/>
<reference evidence="2" key="1">
    <citation type="submission" date="2021-02" db="EMBL/GenBank/DDBJ databases">
        <authorList>
            <person name="Dougan E. K."/>
            <person name="Rhodes N."/>
            <person name="Thang M."/>
            <person name="Chan C."/>
        </authorList>
    </citation>
    <scope>NUCLEOTIDE SEQUENCE</scope>
</reference>
<dbReference type="Proteomes" id="UP000626109">
    <property type="component" value="Unassembled WGS sequence"/>
</dbReference>
<evidence type="ECO:0000313" key="3">
    <source>
        <dbReference type="Proteomes" id="UP000626109"/>
    </source>
</evidence>
<comment type="caution">
    <text evidence="2">The sequence shown here is derived from an EMBL/GenBank/DDBJ whole genome shotgun (WGS) entry which is preliminary data.</text>
</comment>
<sequence length="187" mass="19577">MFFAGPLCSPGLLGSCAAPHCRQAASGLWTVPSRRVRAVSRRRNWAAAVTVAAAAAAAGCGASAKKVARRPRKKPSADSATCCDKPGTKARGRPRKARTLPPKTSLKEKAALALELSGSLGTTEQQLPVPAAPKLRARQLPKLHPQGGDIFQGAVSGIPELDERVRAVPGEAVHCMFYRSGLHDQGA</sequence>
<gene>
    <name evidence="2" type="ORF">PGLA2088_LOCUS37561</name>
</gene>
<name>A0A813KQT0_POLGL</name>
<dbReference type="EMBL" id="CAJNNW010032499">
    <property type="protein sequence ID" value="CAE8713493.1"/>
    <property type="molecule type" value="Genomic_DNA"/>
</dbReference>
<organism evidence="2 3">
    <name type="scientific">Polarella glacialis</name>
    <name type="common">Dinoflagellate</name>
    <dbReference type="NCBI Taxonomy" id="89957"/>
    <lineage>
        <taxon>Eukaryota</taxon>
        <taxon>Sar</taxon>
        <taxon>Alveolata</taxon>
        <taxon>Dinophyceae</taxon>
        <taxon>Suessiales</taxon>
        <taxon>Suessiaceae</taxon>
        <taxon>Polarella</taxon>
    </lineage>
</organism>
<evidence type="ECO:0000313" key="2">
    <source>
        <dbReference type="EMBL" id="CAE8713493.1"/>
    </source>
</evidence>
<protein>
    <submittedName>
        <fullName evidence="2">Uncharacterized protein</fullName>
    </submittedName>
</protein>
<feature type="region of interest" description="Disordered" evidence="1">
    <location>
        <begin position="64"/>
        <end position="101"/>
    </location>
</feature>
<dbReference type="AlphaFoldDB" id="A0A813KQT0"/>
<evidence type="ECO:0000256" key="1">
    <source>
        <dbReference type="SAM" id="MobiDB-lite"/>
    </source>
</evidence>